<evidence type="ECO:0000256" key="4">
    <source>
        <dbReference type="SAM" id="MobiDB-lite"/>
    </source>
</evidence>
<reference evidence="7 8" key="1">
    <citation type="submission" date="2019-07" db="EMBL/GenBank/DDBJ databases">
        <authorList>
            <person name="Zhu P."/>
        </authorList>
    </citation>
    <scope>NUCLEOTIDE SEQUENCE [LARGE SCALE GENOMIC DNA]</scope>
    <source>
        <strain evidence="7 8">SSL-25</strain>
    </source>
</reference>
<name>A0A5B8J7Y1_9ACTN</name>
<dbReference type="AlphaFoldDB" id="A0A5B8J7Y1"/>
<dbReference type="Pfam" id="PF10137">
    <property type="entry name" value="CAP12-PCTIR_TIR"/>
    <property type="match status" value="1"/>
</dbReference>
<evidence type="ECO:0000313" key="7">
    <source>
        <dbReference type="EMBL" id="QDY76514.1"/>
    </source>
</evidence>
<dbReference type="Pfam" id="PF00294">
    <property type="entry name" value="PfkB"/>
    <property type="match status" value="1"/>
</dbReference>
<feature type="compositionally biased region" description="Basic and acidic residues" evidence="4">
    <location>
        <begin position="1"/>
        <end position="23"/>
    </location>
</feature>
<feature type="compositionally biased region" description="Gly residues" evidence="4">
    <location>
        <begin position="24"/>
        <end position="43"/>
    </location>
</feature>
<dbReference type="GO" id="GO:0016301">
    <property type="term" value="F:kinase activity"/>
    <property type="evidence" value="ECO:0007669"/>
    <property type="project" value="UniProtKB-KW"/>
</dbReference>
<evidence type="ECO:0000256" key="2">
    <source>
        <dbReference type="ARBA" id="ARBA00022679"/>
    </source>
</evidence>
<organism evidence="7 8">
    <name type="scientific">Streptomyces qinzhouensis</name>
    <dbReference type="NCBI Taxonomy" id="2599401"/>
    <lineage>
        <taxon>Bacteria</taxon>
        <taxon>Bacillati</taxon>
        <taxon>Actinomycetota</taxon>
        <taxon>Actinomycetes</taxon>
        <taxon>Kitasatosporales</taxon>
        <taxon>Streptomycetaceae</taxon>
        <taxon>Streptomyces</taxon>
    </lineage>
</organism>
<gene>
    <name evidence="7" type="ORF">FQU76_08170</name>
</gene>
<proteinExistence type="inferred from homology"/>
<evidence type="ECO:0000313" key="8">
    <source>
        <dbReference type="Proteomes" id="UP000320580"/>
    </source>
</evidence>
<dbReference type="OrthoDB" id="3998355at2"/>
<feature type="domain" description="CD-NTase-associated protein 12/Pycsar effector protein TIR" evidence="6">
    <location>
        <begin position="443"/>
        <end position="539"/>
    </location>
</feature>
<evidence type="ECO:0000256" key="3">
    <source>
        <dbReference type="ARBA" id="ARBA00022777"/>
    </source>
</evidence>
<dbReference type="RefSeq" id="WP_146479810.1">
    <property type="nucleotide sequence ID" value="NZ_CP042266.1"/>
</dbReference>
<dbReference type="PANTHER" id="PTHR43085:SF57">
    <property type="entry name" value="CARBOHYDRATE KINASE PFKB DOMAIN-CONTAINING PROTEIN"/>
    <property type="match status" value="1"/>
</dbReference>
<dbReference type="InterPro" id="IPR011611">
    <property type="entry name" value="PfkB_dom"/>
</dbReference>
<dbReference type="Proteomes" id="UP000320580">
    <property type="component" value="Chromosome"/>
</dbReference>
<sequence length="578" mass="61778">MTGDRRDEREASHDGRDGSDGRDGPGGQDGSGGSGGRGSGERSYGGSGFAYDVVGIGALNLDYIHSADHQSPAGGAEGPPRLKLIRRIANLLPEGRPAPEWGTEAAVDEDIVYAALEAADTSRLRTSLGGSAYNALHTLAHLQLDLRLGYVGVAGRVPGPGLSAVQQLRADGIDHRFVAEDDGQLCGVCFSFTEDGERTLLTHAGANTTMAAHLERSFEPLVAYLASARIVHVTSFLDPDTPHRLLDLLRAVKRASPATLISFDPGHVWAGDATGPVAGIVALADYLLLNHREFRELGAPGDDGAAGPGTGGSADEDAAARILRKLSGDRAQLLVKRRSGIHVWRHDGSKMFDEFYPQLVLDDNEIEDATGAGDVFAAGLLAVLAGDRLQIELGSLLGMTLARHKLRYVGSHGHAQLAKVTADFIGSLAGTRPAGAETEPGGVFIAHGRDPDWLAVKAFVEQRFGLPVYSFESNSWGSRPVTEALQEYLQRCTFAICVMTAEDTTEEGLRIARQNVIHEIGLFQGRHGFDRVLVLAEEGCPSLPDESTARTATFPRHAVDKAFWHLDRAMRESGFTYV</sequence>
<feature type="region of interest" description="Disordered" evidence="4">
    <location>
        <begin position="1"/>
        <end position="43"/>
    </location>
</feature>
<dbReference type="InterPro" id="IPR019302">
    <property type="entry name" value="CAP12/PCTIR_TIR_dom"/>
</dbReference>
<protein>
    <submittedName>
        <fullName evidence="7">Ribokinase</fullName>
    </submittedName>
</protein>
<dbReference type="KEGG" id="sqz:FQU76_08170"/>
<dbReference type="InterPro" id="IPR050306">
    <property type="entry name" value="PfkB_Carbo_kinase"/>
</dbReference>
<comment type="similarity">
    <text evidence="1">Belongs to the carbohydrate kinase PfkB family.</text>
</comment>
<feature type="domain" description="Carbohydrate kinase PfkB" evidence="5">
    <location>
        <begin position="117"/>
        <end position="385"/>
    </location>
</feature>
<keyword evidence="2" id="KW-0808">Transferase</keyword>
<evidence type="ECO:0000259" key="6">
    <source>
        <dbReference type="Pfam" id="PF10137"/>
    </source>
</evidence>
<dbReference type="PANTHER" id="PTHR43085">
    <property type="entry name" value="HEXOKINASE FAMILY MEMBER"/>
    <property type="match status" value="1"/>
</dbReference>
<dbReference type="EMBL" id="CP042266">
    <property type="protein sequence ID" value="QDY76514.1"/>
    <property type="molecule type" value="Genomic_DNA"/>
</dbReference>
<evidence type="ECO:0000259" key="5">
    <source>
        <dbReference type="Pfam" id="PF00294"/>
    </source>
</evidence>
<keyword evidence="8" id="KW-1185">Reference proteome</keyword>
<dbReference type="Gene3D" id="3.40.1190.20">
    <property type="match status" value="1"/>
</dbReference>
<dbReference type="GO" id="GO:0050135">
    <property type="term" value="F:NADP+ nucleosidase activity"/>
    <property type="evidence" value="ECO:0007669"/>
    <property type="project" value="InterPro"/>
</dbReference>
<evidence type="ECO:0000256" key="1">
    <source>
        <dbReference type="ARBA" id="ARBA00010688"/>
    </source>
</evidence>
<accession>A0A5B8J7Y1</accession>
<keyword evidence="3 7" id="KW-0418">Kinase</keyword>
<dbReference type="SUPFAM" id="SSF53613">
    <property type="entry name" value="Ribokinase-like"/>
    <property type="match status" value="1"/>
</dbReference>
<dbReference type="InterPro" id="IPR029056">
    <property type="entry name" value="Ribokinase-like"/>
</dbReference>